<dbReference type="InterPro" id="IPR045024">
    <property type="entry name" value="NDH-2"/>
</dbReference>
<reference evidence="14 15" key="1">
    <citation type="submission" date="2024-06" db="EMBL/GenBank/DDBJ databases">
        <authorList>
            <person name="Kraege A."/>
            <person name="Thomma B."/>
        </authorList>
    </citation>
    <scope>NUCLEOTIDE SEQUENCE [LARGE SCALE GENOMIC DNA]</scope>
</reference>
<dbReference type="InterPro" id="IPR036188">
    <property type="entry name" value="FAD/NAD-bd_sf"/>
</dbReference>
<dbReference type="Pfam" id="PF07992">
    <property type="entry name" value="Pyr_redox_2"/>
    <property type="match status" value="1"/>
</dbReference>
<dbReference type="EMBL" id="CAXHTA020000017">
    <property type="protein sequence ID" value="CAL5227657.1"/>
    <property type="molecule type" value="Genomic_DNA"/>
</dbReference>
<keyword evidence="4" id="KW-0285">Flavoprotein</keyword>
<proteinExistence type="inferred from homology"/>
<keyword evidence="15" id="KW-1185">Reference proteome</keyword>
<keyword evidence="5" id="KW-0472">Membrane</keyword>
<dbReference type="Proteomes" id="UP001497392">
    <property type="component" value="Unassembled WGS sequence"/>
</dbReference>
<dbReference type="InterPro" id="IPR054585">
    <property type="entry name" value="NDH2-like_C"/>
</dbReference>
<dbReference type="SUPFAM" id="SSF51905">
    <property type="entry name" value="FAD/NAD(P)-binding domain"/>
    <property type="match status" value="2"/>
</dbReference>
<evidence type="ECO:0000256" key="6">
    <source>
        <dbReference type="ARBA" id="ARBA00022827"/>
    </source>
</evidence>
<dbReference type="EC" id="1.6.5.9" evidence="3"/>
<keyword evidence="5" id="KW-0999">Mitochondrion inner membrane</keyword>
<comment type="caution">
    <text evidence="14">The sequence shown here is derived from an EMBL/GenBank/DDBJ whole genome shotgun (WGS) entry which is preliminary data.</text>
</comment>
<evidence type="ECO:0000256" key="1">
    <source>
        <dbReference type="ARBA" id="ARBA00004637"/>
    </source>
</evidence>
<dbReference type="Pfam" id="PF22366">
    <property type="entry name" value="NDH2_C"/>
    <property type="match status" value="1"/>
</dbReference>
<evidence type="ECO:0000256" key="11">
    <source>
        <dbReference type="SAM" id="MobiDB-lite"/>
    </source>
</evidence>
<evidence type="ECO:0000256" key="4">
    <source>
        <dbReference type="ARBA" id="ARBA00022630"/>
    </source>
</evidence>
<evidence type="ECO:0000256" key="5">
    <source>
        <dbReference type="ARBA" id="ARBA00022792"/>
    </source>
</evidence>
<evidence type="ECO:0000313" key="14">
    <source>
        <dbReference type="EMBL" id="CAL5227657.1"/>
    </source>
</evidence>
<dbReference type="PANTHER" id="PTHR43706:SF13">
    <property type="entry name" value="NADH DEHYDROGENASE-RELATED"/>
    <property type="match status" value="1"/>
</dbReference>
<protein>
    <recommendedName>
        <fullName evidence="3">NADH:ubiquinone reductase (non-electrogenic)</fullName>
        <ecNumber evidence="3">1.6.5.9</ecNumber>
    </recommendedName>
</protein>
<comment type="subcellular location">
    <subcellularLocation>
        <location evidence="1">Mitochondrion inner membrane</location>
        <topology evidence="1">Peripheral membrane protein</topology>
    </subcellularLocation>
</comment>
<name>A0ABP1G8L2_9CHLO</name>
<dbReference type="InterPro" id="IPR023753">
    <property type="entry name" value="FAD/NAD-binding_dom"/>
</dbReference>
<keyword evidence="8" id="KW-0520">NAD</keyword>
<comment type="similarity">
    <text evidence="2">Belongs to the NADH dehydrogenase family.</text>
</comment>
<feature type="region of interest" description="Disordered" evidence="11">
    <location>
        <begin position="274"/>
        <end position="297"/>
    </location>
</feature>
<dbReference type="PRINTS" id="PR00368">
    <property type="entry name" value="FADPNR"/>
</dbReference>
<feature type="domain" description="External alternative NADH-ubiquinone oxidoreductase-like C-terminal" evidence="13">
    <location>
        <begin position="361"/>
        <end position="426"/>
    </location>
</feature>
<comment type="catalytic activity">
    <reaction evidence="10">
        <text>a ubiquinone + NADH + H(+) = a ubiquinol + NAD(+)</text>
        <dbReference type="Rhea" id="RHEA:23152"/>
        <dbReference type="Rhea" id="RHEA-COMP:9565"/>
        <dbReference type="Rhea" id="RHEA-COMP:9566"/>
        <dbReference type="ChEBI" id="CHEBI:15378"/>
        <dbReference type="ChEBI" id="CHEBI:16389"/>
        <dbReference type="ChEBI" id="CHEBI:17976"/>
        <dbReference type="ChEBI" id="CHEBI:57540"/>
        <dbReference type="ChEBI" id="CHEBI:57945"/>
    </reaction>
</comment>
<evidence type="ECO:0000256" key="2">
    <source>
        <dbReference type="ARBA" id="ARBA00005272"/>
    </source>
</evidence>
<feature type="domain" description="FAD/NAD(P)-binding" evidence="12">
    <location>
        <begin position="8"/>
        <end position="271"/>
    </location>
</feature>
<organism evidence="14 15">
    <name type="scientific">Coccomyxa viridis</name>
    <dbReference type="NCBI Taxonomy" id="1274662"/>
    <lineage>
        <taxon>Eukaryota</taxon>
        <taxon>Viridiplantae</taxon>
        <taxon>Chlorophyta</taxon>
        <taxon>core chlorophytes</taxon>
        <taxon>Trebouxiophyceae</taxon>
        <taxon>Trebouxiophyceae incertae sedis</taxon>
        <taxon>Coccomyxaceae</taxon>
        <taxon>Coccomyxa</taxon>
    </lineage>
</organism>
<evidence type="ECO:0000259" key="12">
    <source>
        <dbReference type="Pfam" id="PF07992"/>
    </source>
</evidence>
<dbReference type="Gene3D" id="3.50.50.100">
    <property type="match status" value="1"/>
</dbReference>
<evidence type="ECO:0000256" key="10">
    <source>
        <dbReference type="ARBA" id="ARBA00049010"/>
    </source>
</evidence>
<evidence type="ECO:0000256" key="3">
    <source>
        <dbReference type="ARBA" id="ARBA00012637"/>
    </source>
</evidence>
<dbReference type="PANTHER" id="PTHR43706">
    <property type="entry name" value="NADH DEHYDROGENASE"/>
    <property type="match status" value="1"/>
</dbReference>
<keyword evidence="7" id="KW-0560">Oxidoreductase</keyword>
<keyword evidence="6" id="KW-0274">FAD</keyword>
<evidence type="ECO:0000259" key="13">
    <source>
        <dbReference type="Pfam" id="PF22366"/>
    </source>
</evidence>
<comment type="catalytic activity">
    <reaction evidence="9">
        <text>a quinone + NADH + H(+) = a quinol + NAD(+)</text>
        <dbReference type="Rhea" id="RHEA:46160"/>
        <dbReference type="ChEBI" id="CHEBI:15378"/>
        <dbReference type="ChEBI" id="CHEBI:24646"/>
        <dbReference type="ChEBI" id="CHEBI:57540"/>
        <dbReference type="ChEBI" id="CHEBI:57945"/>
        <dbReference type="ChEBI" id="CHEBI:132124"/>
        <dbReference type="EC" id="1.6.5.9"/>
    </reaction>
</comment>
<evidence type="ECO:0000313" key="15">
    <source>
        <dbReference type="Proteomes" id="UP001497392"/>
    </source>
</evidence>
<keyword evidence="5" id="KW-0496">Mitochondrion</keyword>
<evidence type="ECO:0000256" key="8">
    <source>
        <dbReference type="ARBA" id="ARBA00023027"/>
    </source>
</evidence>
<gene>
    <name evidence="14" type="primary">g10663</name>
    <name evidence="14" type="ORF">VP750_LOCUS9563</name>
</gene>
<evidence type="ECO:0000256" key="7">
    <source>
        <dbReference type="ARBA" id="ARBA00023002"/>
    </source>
</evidence>
<evidence type="ECO:0000256" key="9">
    <source>
        <dbReference type="ARBA" id="ARBA00047599"/>
    </source>
</evidence>
<accession>A0ABP1G8L2</accession>
<sequence>MGGWQVISPRNHMVFTPLLASTCVGTLECRAVALSLTDIQPRLKEAWNKYFSADALAIDHDRKVVTCSDGSSEDNFEVAYDKLAIATGSQGSTFGIPGVEERAHFLRDVAHSSAIRKHLIANWNKANLPTVPRAERQRMLHVVIVGGGPTGVEFAGELSNFINKDLMRIDSERARDIRVTIVEGLQLLGNFDARLREYAADKLHKQGVHLVKSMVKEIRENELVLQNGDTVPYGICVWSTGVGPTNFTTSLHFAKTARGRIAVDDQLRVLVHPTEPEQHAPTTPSQVEPHNHEESSNAEFKPLGDIYALGDCSANVEGPLPALAQVAEQQGKYLAKQLNIEARAQKAKDKPPEWVPFKYRHLGSMALVGGSSAVIELGESNKPHLSMTGFKGWLAWRSAYLTRLGNMRNRLYVAFNWTLTFLLGRDVSSW</sequence>